<dbReference type="Pfam" id="PF00169">
    <property type="entry name" value="PH"/>
    <property type="match status" value="1"/>
</dbReference>
<dbReference type="InterPro" id="IPR037239">
    <property type="entry name" value="OSBP_sf"/>
</dbReference>
<comment type="caution">
    <text evidence="9">The sequence shown here is derived from an EMBL/GenBank/DDBJ whole genome shotgun (WGS) entry which is preliminary data.</text>
</comment>
<dbReference type="PANTHER" id="PTHR10972">
    <property type="entry name" value="OXYSTEROL-BINDING PROTEIN-RELATED"/>
    <property type="match status" value="1"/>
</dbReference>
<evidence type="ECO:0000256" key="3">
    <source>
        <dbReference type="ARBA" id="ARBA00023055"/>
    </source>
</evidence>
<organism evidence="9 10">
    <name type="scientific">Perca flavescens</name>
    <name type="common">American yellow perch</name>
    <name type="synonym">Morone flavescens</name>
    <dbReference type="NCBI Taxonomy" id="8167"/>
    <lineage>
        <taxon>Eukaryota</taxon>
        <taxon>Metazoa</taxon>
        <taxon>Chordata</taxon>
        <taxon>Craniata</taxon>
        <taxon>Vertebrata</taxon>
        <taxon>Euteleostomi</taxon>
        <taxon>Actinopterygii</taxon>
        <taxon>Neopterygii</taxon>
        <taxon>Teleostei</taxon>
        <taxon>Neoteleostei</taxon>
        <taxon>Acanthomorphata</taxon>
        <taxon>Eupercaria</taxon>
        <taxon>Perciformes</taxon>
        <taxon>Percoidei</taxon>
        <taxon>Percidae</taxon>
        <taxon>Percinae</taxon>
        <taxon>Perca</taxon>
    </lineage>
</organism>
<evidence type="ECO:0000259" key="8">
    <source>
        <dbReference type="PROSITE" id="PS50003"/>
    </source>
</evidence>
<evidence type="ECO:0000313" key="9">
    <source>
        <dbReference type="EMBL" id="TDH03938.1"/>
    </source>
</evidence>
<feature type="domain" description="PH" evidence="8">
    <location>
        <begin position="175"/>
        <end position="272"/>
    </location>
</feature>
<name>A0A484CPU1_PERFV</name>
<feature type="region of interest" description="Disordered" evidence="7">
    <location>
        <begin position="631"/>
        <end position="650"/>
    </location>
</feature>
<dbReference type="InterPro" id="IPR001849">
    <property type="entry name" value="PH_domain"/>
</dbReference>
<dbReference type="STRING" id="8167.A0A484CPU1"/>
<proteinExistence type="inferred from homology"/>
<evidence type="ECO:0000256" key="1">
    <source>
        <dbReference type="ARBA" id="ARBA00022448"/>
    </source>
</evidence>
<feature type="region of interest" description="Disordered" evidence="7">
    <location>
        <begin position="111"/>
        <end position="165"/>
    </location>
</feature>
<feature type="compositionally biased region" description="Basic and acidic residues" evidence="7">
    <location>
        <begin position="280"/>
        <end position="293"/>
    </location>
</feature>
<protein>
    <recommendedName>
        <fullName evidence="6">Oxysterol-binding protein</fullName>
    </recommendedName>
</protein>
<dbReference type="Gene3D" id="2.40.160.120">
    <property type="match status" value="1"/>
</dbReference>
<dbReference type="FunFam" id="2.40.160.120:FF:000002">
    <property type="entry name" value="Oxysterol-binding protein"/>
    <property type="match status" value="1"/>
</dbReference>
<reference evidence="9 10" key="1">
    <citation type="submission" date="2019-01" db="EMBL/GenBank/DDBJ databases">
        <title>A chromosome-scale genome assembly of the yellow perch, Perca flavescens.</title>
        <authorList>
            <person name="Feron R."/>
            <person name="Morvezen R."/>
            <person name="Bestin A."/>
            <person name="Haffray P."/>
            <person name="Klopp C."/>
            <person name="Zahm M."/>
            <person name="Cabau C."/>
            <person name="Roques C."/>
            <person name="Donnadieu C."/>
            <person name="Bouchez O."/>
            <person name="Christie M."/>
            <person name="Larson W."/>
            <person name="Guiguen Y."/>
        </authorList>
    </citation>
    <scope>NUCLEOTIDE SEQUENCE [LARGE SCALE GENOMIC DNA]</scope>
    <source>
        <strain evidence="9">YP-PL-M2</strain>
        <tissue evidence="9">Blood</tissue>
    </source>
</reference>
<keyword evidence="2" id="KW-0597">Phosphoprotein</keyword>
<feature type="region of interest" description="Disordered" evidence="7">
    <location>
        <begin position="280"/>
        <end position="337"/>
    </location>
</feature>
<evidence type="ECO:0000256" key="6">
    <source>
        <dbReference type="RuleBase" id="RU003845"/>
    </source>
</evidence>
<feature type="compositionally biased region" description="Low complexity" evidence="7">
    <location>
        <begin position="121"/>
        <end position="151"/>
    </location>
</feature>
<evidence type="ECO:0000256" key="5">
    <source>
        <dbReference type="RuleBase" id="RU003844"/>
    </source>
</evidence>
<keyword evidence="4" id="KW-0446">Lipid-binding</keyword>
<feature type="compositionally biased region" description="Basic and acidic residues" evidence="7">
    <location>
        <begin position="842"/>
        <end position="872"/>
    </location>
</feature>
<dbReference type="InterPro" id="IPR018494">
    <property type="entry name" value="Oxysterol-bd_CS"/>
</dbReference>
<dbReference type="InterPro" id="IPR000648">
    <property type="entry name" value="Oxysterol-bd"/>
</dbReference>
<dbReference type="Gene3D" id="3.30.70.3490">
    <property type="match status" value="1"/>
</dbReference>
<keyword evidence="3 6" id="KW-0445">Lipid transport</keyword>
<evidence type="ECO:0000256" key="4">
    <source>
        <dbReference type="ARBA" id="ARBA00023121"/>
    </source>
</evidence>
<keyword evidence="10" id="KW-1185">Reference proteome</keyword>
<dbReference type="SUPFAM" id="SSF50729">
    <property type="entry name" value="PH domain-like"/>
    <property type="match status" value="1"/>
</dbReference>
<dbReference type="GO" id="GO:0005829">
    <property type="term" value="C:cytosol"/>
    <property type="evidence" value="ECO:0007669"/>
    <property type="project" value="TreeGrafter"/>
</dbReference>
<dbReference type="FunFam" id="1.10.287.2720:FF:000001">
    <property type="entry name" value="Oxysterol-binding OBPalpha"/>
    <property type="match status" value="1"/>
</dbReference>
<feature type="compositionally biased region" description="Low complexity" evidence="7">
    <location>
        <begin position="303"/>
        <end position="328"/>
    </location>
</feature>
<dbReference type="Gene3D" id="2.30.29.30">
    <property type="entry name" value="Pleckstrin-homology domain (PH domain)/Phosphotyrosine-binding domain (PTB)"/>
    <property type="match status" value="1"/>
</dbReference>
<feature type="compositionally biased region" description="Acidic residues" evidence="7">
    <location>
        <begin position="502"/>
        <end position="517"/>
    </location>
</feature>
<dbReference type="SUPFAM" id="SSF144000">
    <property type="entry name" value="Oxysterol-binding protein-like"/>
    <property type="match status" value="1"/>
</dbReference>
<evidence type="ECO:0000313" key="10">
    <source>
        <dbReference type="Proteomes" id="UP000295070"/>
    </source>
</evidence>
<dbReference type="GO" id="GO:0016020">
    <property type="term" value="C:membrane"/>
    <property type="evidence" value="ECO:0007669"/>
    <property type="project" value="TreeGrafter"/>
</dbReference>
<dbReference type="Proteomes" id="UP000295070">
    <property type="component" value="Chromosome 14"/>
</dbReference>
<comment type="similarity">
    <text evidence="5">Belongs to the OSBP family.</text>
</comment>
<dbReference type="PANTHER" id="PTHR10972:SF47">
    <property type="entry name" value="OXYSTEROL-BINDING PROTEIN-RELATED PROTEIN 10"/>
    <property type="match status" value="1"/>
</dbReference>
<dbReference type="SMART" id="SM00233">
    <property type="entry name" value="PH"/>
    <property type="match status" value="1"/>
</dbReference>
<feature type="region of interest" description="Disordered" evidence="7">
    <location>
        <begin position="451"/>
        <end position="517"/>
    </location>
</feature>
<dbReference type="Pfam" id="PF01237">
    <property type="entry name" value="Oxysterol_BP"/>
    <property type="match status" value="2"/>
</dbReference>
<dbReference type="FunFam" id="3.30.70.3490:FF:000001">
    <property type="entry name" value="Oxysterol-binding protein"/>
    <property type="match status" value="1"/>
</dbReference>
<dbReference type="GO" id="GO:0015485">
    <property type="term" value="F:cholesterol binding"/>
    <property type="evidence" value="ECO:0007669"/>
    <property type="project" value="TreeGrafter"/>
</dbReference>
<dbReference type="Gene3D" id="1.10.287.2720">
    <property type="match status" value="1"/>
</dbReference>
<keyword evidence="1 6" id="KW-0813">Transport</keyword>
<dbReference type="CDD" id="cd13291">
    <property type="entry name" value="PH_ORP10_ORP11"/>
    <property type="match status" value="1"/>
</dbReference>
<gene>
    <name evidence="9" type="ORF">EPR50_G00147340</name>
</gene>
<evidence type="ECO:0000256" key="7">
    <source>
        <dbReference type="SAM" id="MobiDB-lite"/>
    </source>
</evidence>
<sequence>MRPVLLPTRKTDQQWYTHPRTAGERELDANTTGEYVSFVTHRGTLTPPAQRSRFISTAFALAQQTHIAPFSTYALLKSSLLLLLVHPRPLLPSPPPPPALCRPVARMDKTLCSPHPVTNKTNSSSSDRGNSSSTRKPGRSGSHSPGSGSLGNPAGAGGSLGAVLGNSMNLQQPRRRQLEGVLSKYTNMIQGWQNRYFVLDPELGQLQYFVNEQGKSQKPRGSLPLIGASVTPSDEAPHMFIVNSVNGELYKLKASDAKMQQFWINQLQACARRHSDSSAKVRKLKGSDEHLSVERAGGGQEVLGSSTSGRTRSFSLLPHLTPSSSPGSQRHLSNAASPSNIVTITHHKSPAAARRAMNMYPGRLLEVKEVMSQAEGQQKNLVQSIDSLPTRGPLSCLDQDLLLLKATSAATLSCLGECLNILQQTQSHSQAPPQSHASQCNYAAHGAPSDGVPVWTVPKSPSGEQLKNGGLTPLRSTEPSPALRKRSLSHGAEHHQGLEDISPTEEVTDTEDNEEEDLGVLDDQRSIILHLLSQLKLGMDLTRVVLPTFILEKRSLLEMYANFMAHPDMFLSITAGATAEDRIVRFVEYYLTAFHEGRKGAVAKKPYNPVLGETFHCSWEVPRDKVKPLVRSNQGSSWEPSRGPNNTLQAEDSSAGCYRVRFVAEQVSHHPPVSGFYCECREKSMCVNAHVWTKSKFMGMSIGVSMVGEGVLCLLEHDEEYVFTLPCAYARSILTVPWVELGGKVSINCVKSGYSATVTFHTKPFYGGKVHRVTAEVKHNPTNTIVCKAQGEWNGTLEFTYSSGETKVIDTAKLPVTRKKLRPVEKQGRTESRRLWQHVTKSLKEGNIDEATEHKHRLEERQRGEERKRTADNKPWTSKYFTKEGDGWIYNSPLRKPT</sequence>
<dbReference type="PROSITE" id="PS50003">
    <property type="entry name" value="PH_DOMAIN"/>
    <property type="match status" value="1"/>
</dbReference>
<accession>A0A484CPU1</accession>
<dbReference type="AlphaFoldDB" id="A0A484CPU1"/>
<dbReference type="InterPro" id="IPR011993">
    <property type="entry name" value="PH-like_dom_sf"/>
</dbReference>
<feature type="region of interest" description="Disordered" evidence="7">
    <location>
        <begin position="842"/>
        <end position="898"/>
    </location>
</feature>
<dbReference type="EMBL" id="SCKG01000014">
    <property type="protein sequence ID" value="TDH03938.1"/>
    <property type="molecule type" value="Genomic_DNA"/>
</dbReference>
<evidence type="ECO:0000256" key="2">
    <source>
        <dbReference type="ARBA" id="ARBA00022553"/>
    </source>
</evidence>
<dbReference type="GO" id="GO:0006869">
    <property type="term" value="P:lipid transport"/>
    <property type="evidence" value="ECO:0007669"/>
    <property type="project" value="UniProtKB-KW"/>
</dbReference>
<dbReference type="PROSITE" id="PS01013">
    <property type="entry name" value="OSBP"/>
    <property type="match status" value="1"/>
</dbReference>